<evidence type="ECO:0000256" key="7">
    <source>
        <dbReference type="ARBA" id="ARBA00023136"/>
    </source>
</evidence>
<name>A0A109UX13_9SACH</name>
<dbReference type="GO" id="GO:0005324">
    <property type="term" value="F:long-chain fatty acid transmembrane transporter activity"/>
    <property type="evidence" value="ECO:0007669"/>
    <property type="project" value="TreeGrafter"/>
</dbReference>
<keyword evidence="5" id="KW-0067">ATP-binding</keyword>
<dbReference type="AlphaFoldDB" id="A0A109UX13"/>
<dbReference type="InterPro" id="IPR003439">
    <property type="entry name" value="ABC_transporter-like_ATP-bd"/>
</dbReference>
<dbReference type="GeneID" id="28722497"/>
<dbReference type="CDD" id="cd03223">
    <property type="entry name" value="ABCD_peroxisomal_ALDP"/>
    <property type="match status" value="1"/>
</dbReference>
<dbReference type="InterPro" id="IPR017871">
    <property type="entry name" value="ABC_transporter-like_CS"/>
</dbReference>
<dbReference type="InterPro" id="IPR036640">
    <property type="entry name" value="ABC1_TM_sf"/>
</dbReference>
<evidence type="ECO:0000259" key="10">
    <source>
        <dbReference type="PROSITE" id="PS50929"/>
    </source>
</evidence>
<dbReference type="EMBL" id="CP014242">
    <property type="protein sequence ID" value="AMD19043.1"/>
    <property type="molecule type" value="Genomic_DNA"/>
</dbReference>
<keyword evidence="6 8" id="KW-1133">Transmembrane helix</keyword>
<dbReference type="Proteomes" id="UP000243052">
    <property type="component" value="Chromosome ii"/>
</dbReference>
<evidence type="ECO:0000256" key="1">
    <source>
        <dbReference type="ARBA" id="ARBA00008575"/>
    </source>
</evidence>
<dbReference type="Gene3D" id="3.40.50.300">
    <property type="entry name" value="P-loop containing nucleotide triphosphate hydrolases"/>
    <property type="match status" value="1"/>
</dbReference>
<proteinExistence type="inferred from homology"/>
<dbReference type="GO" id="GO:0005524">
    <property type="term" value="F:ATP binding"/>
    <property type="evidence" value="ECO:0007669"/>
    <property type="project" value="UniProtKB-KW"/>
</dbReference>
<feature type="domain" description="ABC transmembrane type-1" evidence="10">
    <location>
        <begin position="170"/>
        <end position="393"/>
    </location>
</feature>
<feature type="transmembrane region" description="Helical" evidence="8">
    <location>
        <begin position="312"/>
        <end position="329"/>
    </location>
</feature>
<evidence type="ECO:0000259" key="9">
    <source>
        <dbReference type="PROSITE" id="PS50893"/>
    </source>
</evidence>
<dbReference type="SUPFAM" id="SSF52540">
    <property type="entry name" value="P-loop containing nucleoside triphosphate hydrolases"/>
    <property type="match status" value="1"/>
</dbReference>
<dbReference type="OrthoDB" id="422637at2759"/>
<dbReference type="PANTHER" id="PTHR11384">
    <property type="entry name" value="ATP-BINDING CASSETTE, SUB-FAMILY D MEMBER"/>
    <property type="match status" value="1"/>
</dbReference>
<dbReference type="SMART" id="SM00382">
    <property type="entry name" value="AAA"/>
    <property type="match status" value="1"/>
</dbReference>
<dbReference type="Pfam" id="PF06472">
    <property type="entry name" value="ABC_membrane_2"/>
    <property type="match status" value="1"/>
</dbReference>
<feature type="transmembrane region" description="Helical" evidence="8">
    <location>
        <begin position="162"/>
        <end position="182"/>
    </location>
</feature>
<feature type="domain" description="ABC transporter" evidence="9">
    <location>
        <begin position="558"/>
        <end position="790"/>
    </location>
</feature>
<dbReference type="GO" id="GO:0005778">
    <property type="term" value="C:peroxisomal membrane"/>
    <property type="evidence" value="ECO:0007669"/>
    <property type="project" value="TreeGrafter"/>
</dbReference>
<dbReference type="InterPro" id="IPR027417">
    <property type="entry name" value="P-loop_NTPase"/>
</dbReference>
<feature type="transmembrane region" description="Helical" evidence="8">
    <location>
        <begin position="202"/>
        <end position="223"/>
    </location>
</feature>
<reference evidence="11 12" key="1">
    <citation type="submission" date="2016-01" db="EMBL/GenBank/DDBJ databases">
        <title>Genome sequence of the yeast Holleya sinecauda.</title>
        <authorList>
            <person name="Dietrich F.S."/>
        </authorList>
    </citation>
    <scope>NUCLEOTIDE SEQUENCE [LARGE SCALE GENOMIC DNA]</scope>
    <source>
        <strain evidence="11 12">ATCC 58844</strain>
    </source>
</reference>
<dbReference type="PROSITE" id="PS50929">
    <property type="entry name" value="ABC_TM1F"/>
    <property type="match status" value="1"/>
</dbReference>
<dbReference type="GO" id="GO:0016887">
    <property type="term" value="F:ATP hydrolysis activity"/>
    <property type="evidence" value="ECO:0007669"/>
    <property type="project" value="InterPro"/>
</dbReference>
<dbReference type="PROSITE" id="PS50893">
    <property type="entry name" value="ABC_TRANSPORTER_2"/>
    <property type="match status" value="1"/>
</dbReference>
<dbReference type="GO" id="GO:0140359">
    <property type="term" value="F:ABC-type transporter activity"/>
    <property type="evidence" value="ECO:0007669"/>
    <property type="project" value="InterPro"/>
</dbReference>
<evidence type="ECO:0000256" key="6">
    <source>
        <dbReference type="ARBA" id="ARBA00022989"/>
    </source>
</evidence>
<evidence type="ECO:0000256" key="4">
    <source>
        <dbReference type="ARBA" id="ARBA00022741"/>
    </source>
</evidence>
<keyword evidence="4" id="KW-0547">Nucleotide-binding</keyword>
<comment type="similarity">
    <text evidence="1">Belongs to the ABC transporter superfamily. ABCD family. Peroxisomal fatty acyl CoA transporter (TC 3.A.1.203) subfamily.</text>
</comment>
<evidence type="ECO:0000256" key="5">
    <source>
        <dbReference type="ARBA" id="ARBA00022840"/>
    </source>
</evidence>
<dbReference type="InterPro" id="IPR003593">
    <property type="entry name" value="AAA+_ATPase"/>
</dbReference>
<protein>
    <submittedName>
        <fullName evidence="11">HBR142Wp</fullName>
    </submittedName>
</protein>
<evidence type="ECO:0000313" key="11">
    <source>
        <dbReference type="EMBL" id="AMD19043.1"/>
    </source>
</evidence>
<accession>A0A109UX13</accession>
<feature type="transmembrane region" description="Helical" evidence="8">
    <location>
        <begin position="47"/>
        <end position="68"/>
    </location>
</feature>
<gene>
    <name evidence="11" type="ORF">AW171_hschr2852</name>
</gene>
<evidence type="ECO:0000256" key="3">
    <source>
        <dbReference type="ARBA" id="ARBA00022692"/>
    </source>
</evidence>
<keyword evidence="2" id="KW-0813">Transport</keyword>
<keyword evidence="7 8" id="KW-0472">Membrane</keyword>
<evidence type="ECO:0000313" key="12">
    <source>
        <dbReference type="Proteomes" id="UP000243052"/>
    </source>
</evidence>
<dbReference type="GO" id="GO:0007031">
    <property type="term" value="P:peroxisome organization"/>
    <property type="evidence" value="ECO:0007669"/>
    <property type="project" value="TreeGrafter"/>
</dbReference>
<keyword evidence="3 8" id="KW-0812">Transmembrane</keyword>
<dbReference type="Pfam" id="PF00005">
    <property type="entry name" value="ABC_tran"/>
    <property type="match status" value="1"/>
</dbReference>
<dbReference type="PROSITE" id="PS00211">
    <property type="entry name" value="ABC_TRANSPORTER_1"/>
    <property type="match status" value="1"/>
</dbReference>
<organism evidence="11 12">
    <name type="scientific">Eremothecium sinecaudum</name>
    <dbReference type="NCBI Taxonomy" id="45286"/>
    <lineage>
        <taxon>Eukaryota</taxon>
        <taxon>Fungi</taxon>
        <taxon>Dikarya</taxon>
        <taxon>Ascomycota</taxon>
        <taxon>Saccharomycotina</taxon>
        <taxon>Saccharomycetes</taxon>
        <taxon>Saccharomycetales</taxon>
        <taxon>Saccharomycetaceae</taxon>
        <taxon>Eremothecium</taxon>
    </lineage>
</organism>
<dbReference type="RefSeq" id="XP_017986039.1">
    <property type="nucleotide sequence ID" value="XM_018130550.1"/>
</dbReference>
<evidence type="ECO:0000256" key="8">
    <source>
        <dbReference type="SAM" id="Phobius"/>
    </source>
</evidence>
<dbReference type="Gene3D" id="1.20.1560.10">
    <property type="entry name" value="ABC transporter type 1, transmembrane domain"/>
    <property type="match status" value="1"/>
</dbReference>
<dbReference type="GO" id="GO:0006635">
    <property type="term" value="P:fatty acid beta-oxidation"/>
    <property type="evidence" value="ECO:0007669"/>
    <property type="project" value="TreeGrafter"/>
</dbReference>
<dbReference type="GO" id="GO:0042760">
    <property type="term" value="P:very long-chain fatty acid catabolic process"/>
    <property type="evidence" value="ECO:0007669"/>
    <property type="project" value="TreeGrafter"/>
</dbReference>
<dbReference type="InterPro" id="IPR050835">
    <property type="entry name" value="ABC_transporter_sub-D"/>
</dbReference>
<keyword evidence="12" id="KW-1185">Reference proteome</keyword>
<dbReference type="InterPro" id="IPR011527">
    <property type="entry name" value="ABC1_TM_dom"/>
</dbReference>
<evidence type="ECO:0000256" key="2">
    <source>
        <dbReference type="ARBA" id="ARBA00022448"/>
    </source>
</evidence>
<dbReference type="STRING" id="45286.A0A109UX13"/>
<sequence>MSSCLVFVQKLQGALSAFKNEDVSTIVLRTWDTIKATRGTRGKRLRFTFWFMCCVLSLGVYGALMSLYRRVIRITKRKNVLIRTRSQVLLKDGAREMYVPCYGSNKSKKVIIKPMNADRYEYDKFLFKYFGSGSASKIFHSKFLMQLNVILRILVPTLTDKNSLLIVLQVVFLVMRTTLSLGVAKLDGHIVKDIIAGRKSKFMIDIACWFLVAFPASYTNTAIKYLQRKLSLRFRTYLTRYIHDMYLDKRLVFYKVMFDEDAMKNVIANIDNSIANDLNKFCDAVTSLFANIAKPVIDLVFFAFYLRDNLGSLAVSGIFMNYLLTAYILRRYTPPLGKLVSSRSSAEGDYYKYHLNMINNSEEIAFYQGTQVERTKVLTIYEKLMKQMLLVYRKKICYSIIEDYILKYTWSALGYSYASIPIVLMTLATGVNNEELSMKEFIVNKRLMLNLADAGSRLMYSIKDISQLTGYTGRIFSLLTVLHRVHSSDFKYGIMEVPSDEARVSPEVCKKTPKEIRGTVQRNFDGIRLENIDVVIPSPAGLSGNKLISKLKFHIPQLTAAEMTKALSDTSAVPRYGTSFRAKGSSLLILGPNSCGKTSIQRIIAEIWPIYNKTGLISIPAEQDLMCIAQRPYFMQGGTFRDQIIYPMSVDTFYENGHKDEQIVEVLRQVRLDYLLKRGIGLTYLDTIADWKDILSGGEKQRMNFARIMFHRPKYIVLDEATNAISADMEDYLFNMLKTYSFNFITISQRPSLIKYHDYLLEITSGMQWQYHSLGSDNAIISIDAEIESLRSKLHQINNWEKERNELMRRLTSS</sequence>
<dbReference type="GO" id="GO:0015910">
    <property type="term" value="P:long-chain fatty acid import into peroxisome"/>
    <property type="evidence" value="ECO:0007669"/>
    <property type="project" value="TreeGrafter"/>
</dbReference>
<dbReference type="SUPFAM" id="SSF90123">
    <property type="entry name" value="ABC transporter transmembrane region"/>
    <property type="match status" value="1"/>
</dbReference>
<dbReference type="PANTHER" id="PTHR11384:SF67">
    <property type="entry name" value="ATP-BINDING CASSETTE SUB-FAMILY D MEMBER 1"/>
    <property type="match status" value="1"/>
</dbReference>